<dbReference type="EMBL" id="CP121196">
    <property type="protein sequence ID" value="XBH16495.1"/>
    <property type="molecule type" value="Genomic_DNA"/>
</dbReference>
<dbReference type="AlphaFoldDB" id="A0AAU7DFS7"/>
<accession>A0AAU7DFS7</accession>
<sequence>MMKASLVPSAPPDQAQRISALDPQRSILVQAPAGSGKTDLLTRRFLRLLTEVDDPIQIVAITFTRAAAAEMRHRILSELEKAAGRATSDQVHDEFSMESLADRALARSHSFGWQLLDLTSQLRISTIDSFCRELAIQQPIYSGVGNNLQINERPTDLYRRAARLTLNKLGDSHQPELSDSIRDLLLWRDNGWKELEELLVKMLAQRDRWMHKFVLSQEPDWNEIREWLERPFGNAVRSSIATLTQLLNQVPGACDEALELAQFACEHGRGELHRELAELAEFPYGPYDDSIDLENARSAYLCLANLLLTKDGEFRQQIDIRLGFPKENLDEKLRLQDLIAQLAAVPGLEKQLAGIAKLPPARYSDEDWQIVRASFTLLRHAAGELKAVFAEAGAVDFVEVAQIARQVLLDEDRYPTDTALAAADNIRHLLVDEFQDTSRRQHEFISALILAWPERTGRTLFVVGDPMQSIYSFRDAEAELFGRVKDVGFEFSDEESFPVDPLRLTANFRTDPQLVFSTNDAFEKVFGEPDGSGIEFAKAEPARSSSAGNKKRFELHLQFIPQVKTGSANDPESIRAREEIKVQRETARTSQVAELIALIRSHLDRVDAARIAGKKYRIAVLGRARTALAPIAAALREEQIPFRAVELENLKDQPEILDATALAHALFNPQDRVAWLGVLRAPWCGLSLAELHTIAGTDDALRPTAPIPELLRDRLDLLPTASRKAAERVLNAFAFMPKLRNSLPTASTGTLVQRIWHLIGGDQCVNASGRANLELFWKLLDDLPSGEQDLTGPALDAALEDFCALPDPTTSSECGVQLMTIHKSKGLEFEIVIVPDLHARNGSSKSDLLSWFERGIAEPNESGDLTEFLVAPLQFKGEERGKAKTWVDNIRRQRELQETRRILYVAATRAREELHIFAQPTYKSENGVLTLLEPRNSLLATAWPALADEILDSFDEWMHAHQGSGADVGLTVQQLAASGESNLIVMPSPAQPTIIRRLPEDFHHSDSINTMTASAESVIGLGDNNLYQRHEGGLFSRALGNAVHKLLDDLARLCTNLDWHEARNALENFRPRISASVRSVGLSASQAHEITSKAYECALNASQDPYGQWILSQHSEAASESSWAGIVSGDLRLVRVDRLFRAGLEPLLPGDGALWIIDYKTAHTDNLDPTLVLPGFRATFAPQLKIYADVLRNLHGTDLPLRAGLYYPRMSLFDWWEI</sequence>
<evidence type="ECO:0000256" key="5">
    <source>
        <dbReference type="ARBA" id="ARBA00023235"/>
    </source>
</evidence>
<dbReference type="Pfam" id="PF12705">
    <property type="entry name" value="PDDEXK_1"/>
    <property type="match status" value="1"/>
</dbReference>
<dbReference type="EC" id="5.6.2.4" evidence="7"/>
<evidence type="ECO:0000256" key="1">
    <source>
        <dbReference type="ARBA" id="ARBA00022741"/>
    </source>
</evidence>
<dbReference type="Gene3D" id="1.10.486.10">
    <property type="entry name" value="PCRA, domain 4"/>
    <property type="match status" value="1"/>
</dbReference>
<evidence type="ECO:0000259" key="11">
    <source>
        <dbReference type="PROSITE" id="PS51198"/>
    </source>
</evidence>
<dbReference type="GO" id="GO:0003677">
    <property type="term" value="F:DNA binding"/>
    <property type="evidence" value="ECO:0007669"/>
    <property type="project" value="InterPro"/>
</dbReference>
<evidence type="ECO:0000256" key="7">
    <source>
        <dbReference type="ARBA" id="ARBA00034808"/>
    </source>
</evidence>
<comment type="catalytic activity">
    <reaction evidence="9">
        <text>ATP + H2O = ADP + phosphate + H(+)</text>
        <dbReference type="Rhea" id="RHEA:13065"/>
        <dbReference type="ChEBI" id="CHEBI:15377"/>
        <dbReference type="ChEBI" id="CHEBI:15378"/>
        <dbReference type="ChEBI" id="CHEBI:30616"/>
        <dbReference type="ChEBI" id="CHEBI:43474"/>
        <dbReference type="ChEBI" id="CHEBI:456216"/>
        <dbReference type="EC" id="5.6.2.4"/>
    </reaction>
</comment>
<dbReference type="RefSeq" id="WP_348261724.1">
    <property type="nucleotide sequence ID" value="NZ_CP121196.1"/>
</dbReference>
<evidence type="ECO:0000313" key="13">
    <source>
        <dbReference type="EMBL" id="XBH16495.1"/>
    </source>
</evidence>
<comment type="catalytic activity">
    <reaction evidence="6">
        <text>Couples ATP hydrolysis with the unwinding of duplex DNA by translocating in the 3'-5' direction.</text>
        <dbReference type="EC" id="5.6.2.4"/>
    </reaction>
</comment>
<dbReference type="GO" id="GO:0043138">
    <property type="term" value="F:3'-5' DNA helicase activity"/>
    <property type="evidence" value="ECO:0007669"/>
    <property type="project" value="UniProtKB-EC"/>
</dbReference>
<keyword evidence="3 10" id="KW-0347">Helicase</keyword>
<gene>
    <name evidence="13" type="ORF">P8935_18215</name>
</gene>
<reference evidence="13" key="1">
    <citation type="submission" date="2023-03" db="EMBL/GenBank/DDBJ databases">
        <title>Edaphobacter sp.</title>
        <authorList>
            <person name="Huber K.J."/>
            <person name="Papendorf J."/>
            <person name="Pilke C."/>
            <person name="Bunk B."/>
            <person name="Sproeer C."/>
            <person name="Pester M."/>
        </authorList>
    </citation>
    <scope>NUCLEOTIDE SEQUENCE</scope>
    <source>
        <strain evidence="13">DSM 110680</strain>
    </source>
</reference>
<evidence type="ECO:0000256" key="4">
    <source>
        <dbReference type="ARBA" id="ARBA00022840"/>
    </source>
</evidence>
<evidence type="ECO:0000256" key="6">
    <source>
        <dbReference type="ARBA" id="ARBA00034617"/>
    </source>
</evidence>
<dbReference type="Gene3D" id="3.40.50.300">
    <property type="entry name" value="P-loop containing nucleotide triphosphate hydrolases"/>
    <property type="match status" value="4"/>
</dbReference>
<dbReference type="GO" id="GO:0000725">
    <property type="term" value="P:recombinational repair"/>
    <property type="evidence" value="ECO:0007669"/>
    <property type="project" value="TreeGrafter"/>
</dbReference>
<dbReference type="PROSITE" id="PS51198">
    <property type="entry name" value="UVRD_HELICASE_ATP_BIND"/>
    <property type="match status" value="1"/>
</dbReference>
<feature type="domain" description="UvrD-like helicase C-terminal" evidence="12">
    <location>
        <begin position="561"/>
        <end position="826"/>
    </location>
</feature>
<keyword evidence="5" id="KW-0413">Isomerase</keyword>
<dbReference type="GO" id="GO:0033202">
    <property type="term" value="C:DNA helicase complex"/>
    <property type="evidence" value="ECO:0007669"/>
    <property type="project" value="TreeGrafter"/>
</dbReference>
<dbReference type="Pfam" id="PF13361">
    <property type="entry name" value="UvrD_C"/>
    <property type="match status" value="2"/>
</dbReference>
<dbReference type="InterPro" id="IPR027417">
    <property type="entry name" value="P-loop_NTPase"/>
</dbReference>
<evidence type="ECO:0000256" key="10">
    <source>
        <dbReference type="PROSITE-ProRule" id="PRU00560"/>
    </source>
</evidence>
<dbReference type="SUPFAM" id="SSF52540">
    <property type="entry name" value="P-loop containing nucleoside triphosphate hydrolases"/>
    <property type="match status" value="1"/>
</dbReference>
<proteinExistence type="predicted"/>
<dbReference type="PROSITE" id="PS51217">
    <property type="entry name" value="UVRD_HELICASE_CTER"/>
    <property type="match status" value="1"/>
</dbReference>
<name>A0AAU7DFS7_9BACT</name>
<protein>
    <recommendedName>
        <fullName evidence="7">DNA 3'-5' helicase</fullName>
        <ecNumber evidence="7">5.6.2.4</ecNumber>
    </recommendedName>
    <alternativeName>
        <fullName evidence="8">DNA 3'-5' helicase II</fullName>
    </alternativeName>
</protein>
<dbReference type="Pfam" id="PF00580">
    <property type="entry name" value="UvrD-helicase"/>
    <property type="match status" value="1"/>
</dbReference>
<organism evidence="13">
    <name type="scientific">Telmatobacter sp. DSM 110680</name>
    <dbReference type="NCBI Taxonomy" id="3036704"/>
    <lineage>
        <taxon>Bacteria</taxon>
        <taxon>Pseudomonadati</taxon>
        <taxon>Acidobacteriota</taxon>
        <taxon>Terriglobia</taxon>
        <taxon>Terriglobales</taxon>
        <taxon>Acidobacteriaceae</taxon>
        <taxon>Telmatobacter</taxon>
    </lineage>
</organism>
<keyword evidence="4 10" id="KW-0067">ATP-binding</keyword>
<evidence type="ECO:0000256" key="3">
    <source>
        <dbReference type="ARBA" id="ARBA00022806"/>
    </source>
</evidence>
<dbReference type="InterPro" id="IPR038726">
    <property type="entry name" value="PDDEXK_AddAB-type"/>
</dbReference>
<feature type="domain" description="UvrD-like helicase ATP-binding" evidence="11">
    <location>
        <begin position="10"/>
        <end position="511"/>
    </location>
</feature>
<keyword evidence="1 10" id="KW-0547">Nucleotide-binding</keyword>
<dbReference type="PANTHER" id="PTHR11070:SF2">
    <property type="entry name" value="ATP-DEPENDENT DNA HELICASE SRS2"/>
    <property type="match status" value="1"/>
</dbReference>
<dbReference type="GO" id="GO:0016787">
    <property type="term" value="F:hydrolase activity"/>
    <property type="evidence" value="ECO:0007669"/>
    <property type="project" value="UniProtKB-UniRule"/>
</dbReference>
<dbReference type="GO" id="GO:0005829">
    <property type="term" value="C:cytosol"/>
    <property type="evidence" value="ECO:0007669"/>
    <property type="project" value="TreeGrafter"/>
</dbReference>
<evidence type="ECO:0000256" key="2">
    <source>
        <dbReference type="ARBA" id="ARBA00022801"/>
    </source>
</evidence>
<evidence type="ECO:0000256" key="9">
    <source>
        <dbReference type="ARBA" id="ARBA00048988"/>
    </source>
</evidence>
<evidence type="ECO:0000256" key="8">
    <source>
        <dbReference type="ARBA" id="ARBA00034923"/>
    </source>
</evidence>
<dbReference type="GO" id="GO:0005524">
    <property type="term" value="F:ATP binding"/>
    <property type="evidence" value="ECO:0007669"/>
    <property type="project" value="UniProtKB-UniRule"/>
</dbReference>
<dbReference type="PANTHER" id="PTHR11070">
    <property type="entry name" value="UVRD / RECB / PCRA DNA HELICASE FAMILY MEMBER"/>
    <property type="match status" value="1"/>
</dbReference>
<dbReference type="InterPro" id="IPR000212">
    <property type="entry name" value="DNA_helicase_UvrD/REP"/>
</dbReference>
<dbReference type="InterPro" id="IPR014016">
    <property type="entry name" value="UvrD-like_ATP-bd"/>
</dbReference>
<feature type="binding site" evidence="10">
    <location>
        <begin position="31"/>
        <end position="38"/>
    </location>
    <ligand>
        <name>ATP</name>
        <dbReference type="ChEBI" id="CHEBI:30616"/>
    </ligand>
</feature>
<keyword evidence="2 10" id="KW-0378">Hydrolase</keyword>
<evidence type="ECO:0000259" key="12">
    <source>
        <dbReference type="PROSITE" id="PS51217"/>
    </source>
</evidence>
<dbReference type="InterPro" id="IPR014017">
    <property type="entry name" value="DNA_helicase_UvrD-like_C"/>
</dbReference>